<dbReference type="RefSeq" id="WP_021227422.1">
    <property type="nucleotide sequence ID" value="NZ_ATDP01000102.1"/>
</dbReference>
<dbReference type="OrthoDB" id="7467461at2"/>
<evidence type="ECO:0000313" key="3">
    <source>
        <dbReference type="Proteomes" id="UP000015531"/>
    </source>
</evidence>
<dbReference type="PATRIC" id="fig|1331060.3.peg.3739"/>
<keyword evidence="3" id="KW-1185">Reference proteome</keyword>
<sequence>MSAASEARAIARQARKLIKDAGGKLGGRRRGNDPVWRHSFDVDSKQADVFRPIADGTIAGGLAWADDYLRLAKEYDVIHKKKGERSPLMANGIRVLEVLLRNFLDFRTGQLDPAITALMKKTALSKNAVVDALKRLREHGFLDWVRRSEKTTHVGEAGPQRQQATNAYHFDIGRLGRALGDAGKAVRARFLNLREARRRRAAQTPASARPAPQSAPGAASAPATTDPALEAALKRVEAAGEARVWKS</sequence>
<evidence type="ECO:0000256" key="1">
    <source>
        <dbReference type="SAM" id="MobiDB-lite"/>
    </source>
</evidence>
<proteinExistence type="predicted"/>
<organism evidence="2 3">
    <name type="scientific">Sphingobium lactosutens DS20</name>
    <dbReference type="NCBI Taxonomy" id="1331060"/>
    <lineage>
        <taxon>Bacteria</taxon>
        <taxon>Pseudomonadati</taxon>
        <taxon>Pseudomonadota</taxon>
        <taxon>Alphaproteobacteria</taxon>
        <taxon>Sphingomonadales</taxon>
        <taxon>Sphingomonadaceae</taxon>
        <taxon>Sphingobium</taxon>
    </lineage>
</organism>
<dbReference type="AlphaFoldDB" id="T0H8I5"/>
<evidence type="ECO:0000313" key="2">
    <source>
        <dbReference type="EMBL" id="EQB12666.1"/>
    </source>
</evidence>
<gene>
    <name evidence="2" type="ORF">RLDS_19335</name>
</gene>
<dbReference type="eggNOG" id="COG1609">
    <property type="taxonomic scope" value="Bacteria"/>
</dbReference>
<name>T0H8I5_9SPHN</name>
<accession>T0H8I5</accession>
<feature type="compositionally biased region" description="Low complexity" evidence="1">
    <location>
        <begin position="202"/>
        <end position="228"/>
    </location>
</feature>
<feature type="region of interest" description="Disordered" evidence="1">
    <location>
        <begin position="197"/>
        <end position="228"/>
    </location>
</feature>
<reference evidence="2 3" key="1">
    <citation type="journal article" date="2013" name="Genome Announc.">
        <title>Draft Genome Sequence of Sphingobium lactosutens Strain DS20T, Isolated from a Hexachlorocyclohexane Dumpsite.</title>
        <authorList>
            <person name="Kumar R."/>
            <person name="Dwivedi V."/>
            <person name="Negi V."/>
            <person name="Khurana J.P."/>
            <person name="Lal R."/>
        </authorList>
    </citation>
    <scope>NUCLEOTIDE SEQUENCE [LARGE SCALE GENOMIC DNA]</scope>
    <source>
        <strain evidence="2 3">DS20</strain>
    </source>
</reference>
<evidence type="ECO:0008006" key="4">
    <source>
        <dbReference type="Google" id="ProtNLM"/>
    </source>
</evidence>
<protein>
    <recommendedName>
        <fullName evidence="4">Replication protein A</fullName>
    </recommendedName>
</protein>
<dbReference type="Proteomes" id="UP000015531">
    <property type="component" value="Unassembled WGS sequence"/>
</dbReference>
<comment type="caution">
    <text evidence="2">The sequence shown here is derived from an EMBL/GenBank/DDBJ whole genome shotgun (WGS) entry which is preliminary data.</text>
</comment>
<dbReference type="EMBL" id="ATDP01000102">
    <property type="protein sequence ID" value="EQB12666.1"/>
    <property type="molecule type" value="Genomic_DNA"/>
</dbReference>